<sequence>MQIINFFKNLKNIISQNKYAFFVLFLIILIILGSYISSIFVVTVKEGGTVKVTPTPSTTAEPLSKTYGEKYIDVATNFASKRSFSNISIPTEFTDTELSKVNFYSYVFSFNNYDIAYIQKAFSINNLQDVSPYYYRGEVESKDKFISEYTNLLNNSFNASFNIYFSYKKVNET</sequence>
<proteinExistence type="predicted"/>
<evidence type="ECO:0000256" key="1">
    <source>
        <dbReference type="SAM" id="Phobius"/>
    </source>
</evidence>
<dbReference type="EMBL" id="PCXU01000022">
    <property type="protein sequence ID" value="PIR43500.1"/>
    <property type="molecule type" value="Genomic_DNA"/>
</dbReference>
<dbReference type="AlphaFoldDB" id="A0A2H0RAL8"/>
<feature type="non-terminal residue" evidence="2">
    <location>
        <position position="173"/>
    </location>
</feature>
<organism evidence="2 3">
    <name type="scientific">candidate division WWE3 bacterium CG10_big_fil_rev_8_21_14_0_10_32_10</name>
    <dbReference type="NCBI Taxonomy" id="1975090"/>
    <lineage>
        <taxon>Bacteria</taxon>
        <taxon>Katanobacteria</taxon>
    </lineage>
</organism>
<name>A0A2H0RAL8_UNCKA</name>
<keyword evidence="1" id="KW-1133">Transmembrane helix</keyword>
<accession>A0A2H0RAL8</accession>
<gene>
    <name evidence="2" type="ORF">COV24_02535</name>
</gene>
<comment type="caution">
    <text evidence="2">The sequence shown here is derived from an EMBL/GenBank/DDBJ whole genome shotgun (WGS) entry which is preliminary data.</text>
</comment>
<keyword evidence="1" id="KW-0812">Transmembrane</keyword>
<evidence type="ECO:0000313" key="2">
    <source>
        <dbReference type="EMBL" id="PIR43500.1"/>
    </source>
</evidence>
<dbReference type="Proteomes" id="UP000230214">
    <property type="component" value="Unassembled WGS sequence"/>
</dbReference>
<evidence type="ECO:0000313" key="3">
    <source>
        <dbReference type="Proteomes" id="UP000230214"/>
    </source>
</evidence>
<reference evidence="2 3" key="1">
    <citation type="submission" date="2017-09" db="EMBL/GenBank/DDBJ databases">
        <title>Depth-based differentiation of microbial function through sediment-hosted aquifers and enrichment of novel symbionts in the deep terrestrial subsurface.</title>
        <authorList>
            <person name="Probst A.J."/>
            <person name="Ladd B."/>
            <person name="Jarett J.K."/>
            <person name="Geller-Mcgrath D.E."/>
            <person name="Sieber C.M."/>
            <person name="Emerson J.B."/>
            <person name="Anantharaman K."/>
            <person name="Thomas B.C."/>
            <person name="Malmstrom R."/>
            <person name="Stieglmeier M."/>
            <person name="Klingl A."/>
            <person name="Woyke T."/>
            <person name="Ryan C.M."/>
            <person name="Banfield J.F."/>
        </authorList>
    </citation>
    <scope>NUCLEOTIDE SEQUENCE [LARGE SCALE GENOMIC DNA]</scope>
    <source>
        <strain evidence="2">CG10_big_fil_rev_8_21_14_0_10_32_10</strain>
    </source>
</reference>
<feature type="transmembrane region" description="Helical" evidence="1">
    <location>
        <begin position="21"/>
        <end position="44"/>
    </location>
</feature>
<protein>
    <submittedName>
        <fullName evidence="2">Uncharacterized protein</fullName>
    </submittedName>
</protein>
<keyword evidence="1" id="KW-0472">Membrane</keyword>